<evidence type="ECO:0000313" key="10">
    <source>
        <dbReference type="Proteomes" id="UP000051813"/>
    </source>
</evidence>
<comment type="subunit">
    <text evidence="7">Homodimer.</text>
</comment>
<dbReference type="GO" id="GO:0006421">
    <property type="term" value="P:asparaginyl-tRNA aminoacylation"/>
    <property type="evidence" value="ECO:0007669"/>
    <property type="project" value="UniProtKB-UniRule"/>
</dbReference>
<keyword evidence="2 7" id="KW-0436">Ligase</keyword>
<dbReference type="RefSeq" id="WP_057755104.1">
    <property type="nucleotide sequence ID" value="NZ_AYYK01000004.1"/>
</dbReference>
<comment type="similarity">
    <text evidence="1 7">Belongs to the class-II aminoacyl-tRNA synthetase family.</text>
</comment>
<dbReference type="InterPro" id="IPR012340">
    <property type="entry name" value="NA-bd_OB-fold"/>
</dbReference>
<dbReference type="AlphaFoldDB" id="A0A0R2BJG0"/>
<keyword evidence="4 7" id="KW-0067">ATP-binding</keyword>
<dbReference type="InterPro" id="IPR004364">
    <property type="entry name" value="Aa-tRNA-synt_II"/>
</dbReference>
<evidence type="ECO:0000256" key="6">
    <source>
        <dbReference type="ARBA" id="ARBA00023146"/>
    </source>
</evidence>
<name>A0A0R2BJG0_9LACO</name>
<dbReference type="SUPFAM" id="SSF55681">
    <property type="entry name" value="Class II aaRS and biotin synthetases"/>
    <property type="match status" value="1"/>
</dbReference>
<dbReference type="InterPro" id="IPR004522">
    <property type="entry name" value="Asn-tRNA-ligase"/>
</dbReference>
<dbReference type="GO" id="GO:0140096">
    <property type="term" value="F:catalytic activity, acting on a protein"/>
    <property type="evidence" value="ECO:0007669"/>
    <property type="project" value="UniProtKB-ARBA"/>
</dbReference>
<accession>A0A0R2BJG0</accession>
<protein>
    <recommendedName>
        <fullName evidence="7">Asparagine--tRNA ligase</fullName>
        <ecNumber evidence="7">6.1.1.22</ecNumber>
    </recommendedName>
    <alternativeName>
        <fullName evidence="7">Asparaginyl-tRNA synthetase</fullName>
        <shortName evidence="7">AsnRS</shortName>
    </alternativeName>
</protein>
<dbReference type="CDD" id="cd00776">
    <property type="entry name" value="AsxRS_core"/>
    <property type="match status" value="1"/>
</dbReference>
<gene>
    <name evidence="7" type="primary">asnS</name>
    <name evidence="9" type="ORF">FC84_GL001422</name>
</gene>
<keyword evidence="5 7" id="KW-0648">Protein biosynthesis</keyword>
<dbReference type="STRING" id="1423738.FC84_GL001422"/>
<feature type="domain" description="Aminoacyl-transfer RNA synthetases class-II family profile" evidence="8">
    <location>
        <begin position="134"/>
        <end position="452"/>
    </location>
</feature>
<dbReference type="GO" id="GO:0003676">
    <property type="term" value="F:nucleic acid binding"/>
    <property type="evidence" value="ECO:0007669"/>
    <property type="project" value="InterPro"/>
</dbReference>
<comment type="catalytic activity">
    <reaction evidence="7">
        <text>tRNA(Asn) + L-asparagine + ATP = L-asparaginyl-tRNA(Asn) + AMP + diphosphate + H(+)</text>
        <dbReference type="Rhea" id="RHEA:11180"/>
        <dbReference type="Rhea" id="RHEA-COMP:9659"/>
        <dbReference type="Rhea" id="RHEA-COMP:9674"/>
        <dbReference type="ChEBI" id="CHEBI:15378"/>
        <dbReference type="ChEBI" id="CHEBI:30616"/>
        <dbReference type="ChEBI" id="CHEBI:33019"/>
        <dbReference type="ChEBI" id="CHEBI:58048"/>
        <dbReference type="ChEBI" id="CHEBI:78442"/>
        <dbReference type="ChEBI" id="CHEBI:78515"/>
        <dbReference type="ChEBI" id="CHEBI:456215"/>
        <dbReference type="EC" id="6.1.1.22"/>
    </reaction>
</comment>
<dbReference type="FunFam" id="3.30.930.10:FF:000016">
    <property type="entry name" value="Asparagine--tRNA ligase"/>
    <property type="match status" value="1"/>
</dbReference>
<dbReference type="HAMAP" id="MF_00534">
    <property type="entry name" value="Asn_tRNA_synth"/>
    <property type="match status" value="1"/>
</dbReference>
<dbReference type="InterPro" id="IPR002312">
    <property type="entry name" value="Asp/Asn-tRNA-synth_IIb"/>
</dbReference>
<dbReference type="OrthoDB" id="9762036at2"/>
<dbReference type="GO" id="GO:0005737">
    <property type="term" value="C:cytoplasm"/>
    <property type="evidence" value="ECO:0007669"/>
    <property type="project" value="UniProtKB-SubCell"/>
</dbReference>
<dbReference type="InterPro" id="IPR045864">
    <property type="entry name" value="aa-tRNA-synth_II/BPL/LPL"/>
</dbReference>
<evidence type="ECO:0000256" key="7">
    <source>
        <dbReference type="HAMAP-Rule" id="MF_00534"/>
    </source>
</evidence>
<evidence type="ECO:0000256" key="2">
    <source>
        <dbReference type="ARBA" id="ARBA00022598"/>
    </source>
</evidence>
<dbReference type="Pfam" id="PF01336">
    <property type="entry name" value="tRNA_anti-codon"/>
    <property type="match status" value="1"/>
</dbReference>
<evidence type="ECO:0000256" key="1">
    <source>
        <dbReference type="ARBA" id="ARBA00008226"/>
    </source>
</evidence>
<evidence type="ECO:0000256" key="3">
    <source>
        <dbReference type="ARBA" id="ARBA00022741"/>
    </source>
</evidence>
<evidence type="ECO:0000259" key="8">
    <source>
        <dbReference type="PROSITE" id="PS50862"/>
    </source>
</evidence>
<dbReference type="CDD" id="cd04318">
    <property type="entry name" value="EcAsnRS_like_N"/>
    <property type="match status" value="1"/>
</dbReference>
<evidence type="ECO:0000256" key="5">
    <source>
        <dbReference type="ARBA" id="ARBA00022917"/>
    </source>
</evidence>
<organism evidence="9 10">
    <name type="scientific">Lapidilactobacillus dextrinicus DSM 20335</name>
    <dbReference type="NCBI Taxonomy" id="1423738"/>
    <lineage>
        <taxon>Bacteria</taxon>
        <taxon>Bacillati</taxon>
        <taxon>Bacillota</taxon>
        <taxon>Bacilli</taxon>
        <taxon>Lactobacillales</taxon>
        <taxon>Lactobacillaceae</taxon>
        <taxon>Lapidilactobacillus</taxon>
    </lineage>
</organism>
<dbReference type="NCBIfam" id="TIGR00457">
    <property type="entry name" value="asnS"/>
    <property type="match status" value="1"/>
</dbReference>
<dbReference type="EC" id="6.1.1.22" evidence="7"/>
<dbReference type="GO" id="GO:0016740">
    <property type="term" value="F:transferase activity"/>
    <property type="evidence" value="ECO:0007669"/>
    <property type="project" value="UniProtKB-ARBA"/>
</dbReference>
<dbReference type="PANTHER" id="PTHR22594">
    <property type="entry name" value="ASPARTYL/LYSYL-TRNA SYNTHETASE"/>
    <property type="match status" value="1"/>
</dbReference>
<dbReference type="NCBIfam" id="NF003037">
    <property type="entry name" value="PRK03932.1"/>
    <property type="match status" value="1"/>
</dbReference>
<evidence type="ECO:0000313" key="9">
    <source>
        <dbReference type="EMBL" id="KRM79248.1"/>
    </source>
</evidence>
<dbReference type="PROSITE" id="PS50862">
    <property type="entry name" value="AA_TRNA_LIGASE_II"/>
    <property type="match status" value="1"/>
</dbReference>
<proteinExistence type="inferred from homology"/>
<comment type="caution">
    <text evidence="9">The sequence shown here is derived from an EMBL/GenBank/DDBJ whole genome shotgun (WGS) entry which is preliminary data.</text>
</comment>
<dbReference type="SUPFAM" id="SSF50249">
    <property type="entry name" value="Nucleic acid-binding proteins"/>
    <property type="match status" value="1"/>
</dbReference>
<dbReference type="PRINTS" id="PR01042">
    <property type="entry name" value="TRNASYNTHASP"/>
</dbReference>
<dbReference type="EMBL" id="AYYK01000004">
    <property type="protein sequence ID" value="KRM79248.1"/>
    <property type="molecule type" value="Genomic_DNA"/>
</dbReference>
<dbReference type="GO" id="GO:0005524">
    <property type="term" value="F:ATP binding"/>
    <property type="evidence" value="ECO:0007669"/>
    <property type="project" value="UniProtKB-UniRule"/>
</dbReference>
<dbReference type="PANTHER" id="PTHR22594:SF34">
    <property type="entry name" value="ASPARAGINE--TRNA LIGASE, MITOCHONDRIAL-RELATED"/>
    <property type="match status" value="1"/>
</dbReference>
<dbReference type="GO" id="GO:0004816">
    <property type="term" value="F:asparagine-tRNA ligase activity"/>
    <property type="evidence" value="ECO:0007669"/>
    <property type="project" value="UniProtKB-UniRule"/>
</dbReference>
<comment type="subcellular location">
    <subcellularLocation>
        <location evidence="7">Cytoplasm</location>
    </subcellularLocation>
</comment>
<dbReference type="Gene3D" id="2.40.50.140">
    <property type="entry name" value="Nucleic acid-binding proteins"/>
    <property type="match status" value="1"/>
</dbReference>
<keyword evidence="10" id="KW-1185">Reference proteome</keyword>
<keyword evidence="6 7" id="KW-0030">Aminoacyl-tRNA synthetase</keyword>
<reference evidence="9 10" key="1">
    <citation type="journal article" date="2015" name="Genome Announc.">
        <title>Expanding the biotechnology potential of lactobacilli through comparative genomics of 213 strains and associated genera.</title>
        <authorList>
            <person name="Sun Z."/>
            <person name="Harris H.M."/>
            <person name="McCann A."/>
            <person name="Guo C."/>
            <person name="Argimon S."/>
            <person name="Zhang W."/>
            <person name="Yang X."/>
            <person name="Jeffery I.B."/>
            <person name="Cooney J.C."/>
            <person name="Kagawa T.F."/>
            <person name="Liu W."/>
            <person name="Song Y."/>
            <person name="Salvetti E."/>
            <person name="Wrobel A."/>
            <person name="Rasinkangas P."/>
            <person name="Parkhill J."/>
            <person name="Rea M.C."/>
            <person name="O'Sullivan O."/>
            <person name="Ritari J."/>
            <person name="Douillard F.P."/>
            <person name="Paul Ross R."/>
            <person name="Yang R."/>
            <person name="Briner A.E."/>
            <person name="Felis G.E."/>
            <person name="de Vos W.M."/>
            <person name="Barrangou R."/>
            <person name="Klaenhammer T.R."/>
            <person name="Caufield P.W."/>
            <person name="Cui Y."/>
            <person name="Zhang H."/>
            <person name="O'Toole P.W."/>
        </authorList>
    </citation>
    <scope>NUCLEOTIDE SEQUENCE [LARGE SCALE GENOMIC DNA]</scope>
    <source>
        <strain evidence="9 10">DSM 20335</strain>
    </source>
</reference>
<dbReference type="PATRIC" id="fig|1423738.3.peg.1437"/>
<dbReference type="Proteomes" id="UP000051813">
    <property type="component" value="Unassembled WGS sequence"/>
</dbReference>
<dbReference type="InterPro" id="IPR004365">
    <property type="entry name" value="NA-bd_OB_tRNA"/>
</dbReference>
<evidence type="ECO:0000256" key="4">
    <source>
        <dbReference type="ARBA" id="ARBA00022840"/>
    </source>
</evidence>
<keyword evidence="7" id="KW-0963">Cytoplasm</keyword>
<sequence length="462" mass="52538">MTQQTVKDLYTHLDQLTGTVELTGWVRTIRSSKRVGFIELNDGSSLANAQIVMTSEMANYEELTKLPLSATIQVVGELVATPKAQQPFEIQATAITQVGGSDNDYPLQKKKHSYEYLRTIAHLRPRTNTFYAVFKIRSLAAFAVHQYLQDHDFTYVNTPIITSSDSEGAGEMFQVTTLDMNHLPLDDQGQVDESQDFFKEKTNLTVSGQLPVEAFALAFRNVYTFGPTFRAENSHTSRHASEFWMIEPEMAFADLTDVMAMAEGLLKGVIAYLFDHAQPELAFLNEHVDPELIDRLQLTLDEDFARVPYTKAVELLQAAPVDFKVPVEWGTDLQAEHERYLTEEVYHQPIFLTDYPKEIKAFYMRNNDDGKTVAAADLLVPQIGELIGGSQREERFEQLQQKIKDFGLSEEEYQWYLELRKYGETKEAGFGIGFERLVMYVTGMSNIRDVIPYPRTPGNAEF</sequence>
<dbReference type="Pfam" id="PF00152">
    <property type="entry name" value="tRNA-synt_2"/>
    <property type="match status" value="1"/>
</dbReference>
<keyword evidence="3 7" id="KW-0547">Nucleotide-binding</keyword>
<dbReference type="InterPro" id="IPR006195">
    <property type="entry name" value="aa-tRNA-synth_II"/>
</dbReference>
<dbReference type="Gene3D" id="3.30.930.10">
    <property type="entry name" value="Bira Bifunctional Protein, Domain 2"/>
    <property type="match status" value="1"/>
</dbReference>